<dbReference type="InterPro" id="IPR005471">
    <property type="entry name" value="Tscrpt_reg_IclR_N"/>
</dbReference>
<proteinExistence type="predicted"/>
<feature type="domain" description="HTH iclR-type" evidence="1">
    <location>
        <begin position="7"/>
        <end position="50"/>
    </location>
</feature>
<dbReference type="EMBL" id="AP012204">
    <property type="protein sequence ID" value="BAK34168.1"/>
    <property type="molecule type" value="Genomic_DNA"/>
</dbReference>
<sequence>MSASRSALLATLRDQTEPVTMAALAALSGLHVNTVREHLEALTRLGLVHRHASAPNGRGRPAWLYLATGAEGAPSEYAGLAAALAATIHRTSDTPTEDAAEAGEDWGRRLADERGARPVADATTARGEVVDLLDELGFGADSDPSNTVVRLTRCPLLAAAHQFPDVVCGVHLGLVRGALTAYGADTQGTDLVPFAEPGACLLRLGSA</sequence>
<protein>
    <recommendedName>
        <fullName evidence="1">HTH iclR-type domain-containing protein</fullName>
    </recommendedName>
</protein>
<organism evidence="2 3">
    <name type="scientific">Microlunatus phosphovorus (strain ATCC 700054 / DSM 10555 / JCM 9379 / NBRC 101784 / NCIMB 13414 / VKM Ac-1990 / NM-1)</name>
    <dbReference type="NCBI Taxonomy" id="1032480"/>
    <lineage>
        <taxon>Bacteria</taxon>
        <taxon>Bacillati</taxon>
        <taxon>Actinomycetota</taxon>
        <taxon>Actinomycetes</taxon>
        <taxon>Propionibacteriales</taxon>
        <taxon>Propionibacteriaceae</taxon>
        <taxon>Microlunatus</taxon>
    </lineage>
</organism>
<evidence type="ECO:0000313" key="3">
    <source>
        <dbReference type="Proteomes" id="UP000007947"/>
    </source>
</evidence>
<name>F5XNQ4_MICPN</name>
<dbReference type="GO" id="GO:0006355">
    <property type="term" value="P:regulation of DNA-templated transcription"/>
    <property type="evidence" value="ECO:0007669"/>
    <property type="project" value="InterPro"/>
</dbReference>
<dbReference type="eggNOG" id="COG2345">
    <property type="taxonomic scope" value="Bacteria"/>
</dbReference>
<reference evidence="2 3" key="1">
    <citation type="submission" date="2011-05" db="EMBL/GenBank/DDBJ databases">
        <title>Whole genome sequence of Microlunatus phosphovorus NM-1.</title>
        <authorList>
            <person name="Hosoyama A."/>
            <person name="Sasaki K."/>
            <person name="Harada T."/>
            <person name="Igarashi R."/>
            <person name="Kawakoshi A."/>
            <person name="Sasagawa M."/>
            <person name="Fukada J."/>
            <person name="Nakamura S."/>
            <person name="Katano Y."/>
            <person name="Hanada S."/>
            <person name="Kamagata Y."/>
            <person name="Nakamura N."/>
            <person name="Yamazaki S."/>
            <person name="Fujita N."/>
        </authorList>
    </citation>
    <scope>NUCLEOTIDE SEQUENCE [LARGE SCALE GENOMIC DNA]</scope>
    <source>
        <strain evidence="3">ATCC 700054 / DSM 10555 / JCM 9379 / NBRC 101784 / NCIMB 13414 / VKM Ac-1990 / NM-1</strain>
    </source>
</reference>
<dbReference type="InterPro" id="IPR036390">
    <property type="entry name" value="WH_DNA-bd_sf"/>
</dbReference>
<dbReference type="Pfam" id="PF09339">
    <property type="entry name" value="HTH_IclR"/>
    <property type="match status" value="1"/>
</dbReference>
<evidence type="ECO:0000313" key="2">
    <source>
        <dbReference type="EMBL" id="BAK34168.1"/>
    </source>
</evidence>
<dbReference type="GO" id="GO:0003677">
    <property type="term" value="F:DNA binding"/>
    <property type="evidence" value="ECO:0007669"/>
    <property type="project" value="InterPro"/>
</dbReference>
<dbReference type="AlphaFoldDB" id="F5XNQ4"/>
<dbReference type="Gene3D" id="1.10.10.10">
    <property type="entry name" value="Winged helix-like DNA-binding domain superfamily/Winged helix DNA-binding domain"/>
    <property type="match status" value="1"/>
</dbReference>
<dbReference type="KEGG" id="mph:MLP_11540"/>
<gene>
    <name evidence="2" type="ordered locus">MLP_11540</name>
</gene>
<accession>F5XNQ4</accession>
<dbReference type="STRING" id="1032480.MLP_11540"/>
<dbReference type="Proteomes" id="UP000007947">
    <property type="component" value="Chromosome"/>
</dbReference>
<keyword evidence="3" id="KW-1185">Reference proteome</keyword>
<evidence type="ECO:0000259" key="1">
    <source>
        <dbReference type="Pfam" id="PF09339"/>
    </source>
</evidence>
<dbReference type="HOGENOM" id="CLU_078469_1_1_11"/>
<dbReference type="InterPro" id="IPR036388">
    <property type="entry name" value="WH-like_DNA-bd_sf"/>
</dbReference>
<dbReference type="SUPFAM" id="SSF46785">
    <property type="entry name" value="Winged helix' DNA-binding domain"/>
    <property type="match status" value="1"/>
</dbReference>